<dbReference type="SUPFAM" id="SSF53756">
    <property type="entry name" value="UDP-Glycosyltransferase/glycogen phosphorylase"/>
    <property type="match status" value="1"/>
</dbReference>
<dbReference type="AlphaFoldDB" id="A0A3Q3G654"/>
<organism evidence="7 8">
    <name type="scientific">Labrus bergylta</name>
    <name type="common">ballan wrasse</name>
    <dbReference type="NCBI Taxonomy" id="56723"/>
    <lineage>
        <taxon>Eukaryota</taxon>
        <taxon>Metazoa</taxon>
        <taxon>Chordata</taxon>
        <taxon>Craniata</taxon>
        <taxon>Vertebrata</taxon>
        <taxon>Euteleostomi</taxon>
        <taxon>Actinopterygii</taxon>
        <taxon>Neopterygii</taxon>
        <taxon>Teleostei</taxon>
        <taxon>Neoteleostei</taxon>
        <taxon>Acanthomorphata</taxon>
        <taxon>Eupercaria</taxon>
        <taxon>Labriformes</taxon>
        <taxon>Labridae</taxon>
        <taxon>Labrus</taxon>
    </lineage>
</organism>
<proteinExistence type="inferred from homology"/>
<reference evidence="7" key="2">
    <citation type="submission" date="2025-09" db="UniProtKB">
        <authorList>
            <consortium name="Ensembl"/>
        </authorList>
    </citation>
    <scope>IDENTIFICATION</scope>
</reference>
<evidence type="ECO:0000256" key="1">
    <source>
        <dbReference type="ARBA" id="ARBA00004167"/>
    </source>
</evidence>
<dbReference type="CDD" id="cd03784">
    <property type="entry name" value="GT1_Gtf-like"/>
    <property type="match status" value="1"/>
</dbReference>
<evidence type="ECO:0000313" key="7">
    <source>
        <dbReference type="Ensembl" id="ENSLBEP00000026423.1"/>
    </source>
</evidence>
<reference evidence="7" key="1">
    <citation type="submission" date="2025-08" db="UniProtKB">
        <authorList>
            <consortium name="Ensembl"/>
        </authorList>
    </citation>
    <scope>IDENTIFICATION</scope>
</reference>
<protein>
    <submittedName>
        <fullName evidence="7">UDP glucuronosyltransferase 1 family, polypeptide A1</fullName>
    </submittedName>
</protein>
<comment type="similarity">
    <text evidence="2">Belongs to the UDP-glycosyltransferase family.</text>
</comment>
<evidence type="ECO:0000313" key="8">
    <source>
        <dbReference type="Proteomes" id="UP000261660"/>
    </source>
</evidence>
<dbReference type="GO" id="GO:0016020">
    <property type="term" value="C:membrane"/>
    <property type="evidence" value="ECO:0007669"/>
    <property type="project" value="UniProtKB-SubCell"/>
</dbReference>
<keyword evidence="3" id="KW-0328">Glycosyltransferase</keyword>
<evidence type="ECO:0000256" key="5">
    <source>
        <dbReference type="ARBA" id="ARBA00022692"/>
    </source>
</evidence>
<dbReference type="GeneTree" id="ENSGT00940000159677"/>
<evidence type="ECO:0000256" key="6">
    <source>
        <dbReference type="ARBA" id="ARBA00022989"/>
    </source>
</evidence>
<name>A0A3Q3G654_9LABR</name>
<keyword evidence="8" id="KW-1185">Reference proteome</keyword>
<accession>A0A3Q3G654</accession>
<dbReference type="GO" id="GO:0008194">
    <property type="term" value="F:UDP-glycosyltransferase activity"/>
    <property type="evidence" value="ECO:0007669"/>
    <property type="project" value="InterPro"/>
</dbReference>
<keyword evidence="6" id="KW-1133">Transmembrane helix</keyword>
<dbReference type="PANTHER" id="PTHR48043:SF161">
    <property type="entry name" value="UDP GLUCURONOSYLTRANSFERASE FAMILY 1 MEMBER A1"/>
    <property type="match status" value="1"/>
</dbReference>
<evidence type="ECO:0000256" key="4">
    <source>
        <dbReference type="ARBA" id="ARBA00022679"/>
    </source>
</evidence>
<dbReference type="Gene3D" id="3.40.50.2000">
    <property type="entry name" value="Glycogen Phosphorylase B"/>
    <property type="match status" value="1"/>
</dbReference>
<dbReference type="Ensembl" id="ENSLBET00000027721.1">
    <property type="protein sequence ID" value="ENSLBEP00000026423.1"/>
    <property type="gene ID" value="ENSLBEG00000020080.1"/>
</dbReference>
<keyword evidence="4" id="KW-0808">Transferase</keyword>
<sequence length="285" mass="32035">MASVTVPLERESEGGKVLVLPVDGSHWLSMKILVKELNQRGHEVLVLVPDSSLLIHSSESFKTEVYPVSFTKADLDGRFEQLTEGLFLKPPQMTDIFLNVQRLVSFTSLQVEGCESLGFDLVLTDPFLPCGSILAHLLSIPAVYFLGGLPCGLDTKSYMCRIIYSNFDDLVSRHLEEKMTYKELISYGAIWLLRYDFTFEWPKPIMPNMAFIGGINCAKKAPLPAEIKEFVDGSGDDGFIVFTLGSMVSNMPEETAKQFFEAFRQLYCGDTLESHLRMHPRMSNL</sequence>
<dbReference type="InterPro" id="IPR050271">
    <property type="entry name" value="UDP-glycosyltransferase"/>
</dbReference>
<dbReference type="InterPro" id="IPR002213">
    <property type="entry name" value="UDP_glucos_trans"/>
</dbReference>
<keyword evidence="5" id="KW-0812">Transmembrane</keyword>
<comment type="subcellular location">
    <subcellularLocation>
        <location evidence="1">Membrane</location>
        <topology evidence="1">Single-pass membrane protein</topology>
    </subcellularLocation>
</comment>
<dbReference type="Proteomes" id="UP000261660">
    <property type="component" value="Unplaced"/>
</dbReference>
<keyword evidence="6" id="KW-0472">Membrane</keyword>
<dbReference type="PANTHER" id="PTHR48043">
    <property type="entry name" value="EG:EG0003.4 PROTEIN-RELATED"/>
    <property type="match status" value="1"/>
</dbReference>
<evidence type="ECO:0000256" key="3">
    <source>
        <dbReference type="ARBA" id="ARBA00022676"/>
    </source>
</evidence>
<dbReference type="Pfam" id="PF00201">
    <property type="entry name" value="UDPGT"/>
    <property type="match status" value="2"/>
</dbReference>
<evidence type="ECO:0000256" key="2">
    <source>
        <dbReference type="ARBA" id="ARBA00009995"/>
    </source>
</evidence>